<feature type="compositionally biased region" description="Polar residues" evidence="3">
    <location>
        <begin position="110"/>
        <end position="127"/>
    </location>
</feature>
<evidence type="ECO:0000256" key="1">
    <source>
        <dbReference type="ARBA" id="ARBA00004123"/>
    </source>
</evidence>
<keyword evidence="6" id="KW-1185">Reference proteome</keyword>
<keyword evidence="2" id="KW-0539">Nucleus</keyword>
<dbReference type="PANTHER" id="PTHR31001:SF56">
    <property type="entry name" value="ZN(2)-C6 FUNGAL-TYPE DOMAIN-CONTAINING PROTEIN"/>
    <property type="match status" value="1"/>
</dbReference>
<sequence length="1246" mass="134809">MRRESAGPPRPYASNSANLGGAQQGTFVSGSQSGPTSNSSPSYSAAPNDPHQHQPVRFTQPFTYNPHDQSTVATPYSAPPSSSAPPSAAPLTSANSSAQPSPGGGGPSSLRLSVTSPPSTNPGSLSPTDRHLPSIPPFHRPLGSMAASRKSYDENAAGSISGGLQRAPAHYDARPPNMSQIMPSPAADSRKSQDLTWNSPSSRADSFGSSSVQSVNTPLPTLPPTTSSNNSNTFAYPSSRGGLVAEPDSYARRLSAASTVYGGGGGGAGSLDTRTGSMDTQRRASDAEEVEAGLALAGLGLINNKRRESETSPPNGSAASSSSAQPSSAKKAKKEEKQGSTGGGKDTRKSCQECRRLKAKCDRVFPCSNYGDLSCMQGKRLVLASTEQLHDRIAQLEAALFQTNKQVSTTHHPLLAPQYLDGGFASVDPPPGYERGAVDGEHQGRPDAARRSSSQTSFTVGTPRTQSSHRMAVESLLLSDEVVARRENEWILARAPTPDMVDDRQAIAMRLRKILAVLPPREELRKRSARFWIYSSWYQSILHREEFDNVYEPASYHPTAANPLSPHKLACVLMVLTLDTFFDLSTEQEDPKVGLYWDAAQQCFDTRFGWAASVAGVQALGLMALFVGFGWRGARASNFYFLRQMTTAVQQLGLHKEPHPGVPEDEADFRRRIFHESFQLDCLLSMNHGQRTAIPLENIETRYASMTPHLNFTKYEYMRRITYAVIDIGLRPDSNPASPDVIRAVEEEMIRFDVNNIPDVHCPAMVGHKLPDPPADLSTFEPMGHARTTTSMAMYKSSLFLFRPALRLLIGRVRSDPDYKVDDWDRKVSMTTFETCRCIVLSAKYLVRNQPRLSGRTWSTWVQVFSAAVSITAVAIFLGPQLEPTLIGQAFMELNEVCQMIDECGSNRARGVHALIPVLQQMLAARYPQLVGQNTTPSINAEGADMLYALLGGSVDEHGPQGATHMTESVAAVFSPLDQAASLQPPQQQQQQQQIQQQHHQQQQQQHHQQQQQAPPHHLQPPHMNGNAQPGQMAPPPHPNAAGGSGATTPGDRVTPDEWKGNTGQQLHPGAMGHPMLVPDPNFQYTAYNGGLTTSIPTLDLQLGNVVHNLNQQQPGFMPHVSQQPTAPPQQLGPNNEPHIISGPAYSLNPLPTVELDPGTPMQMANSAAKELSATELWARLQTFYEPTVWWGLGDGYDVGALQGMNVSDPAAPAYPGSNGNSGSGNGNGGGYEQPQPAIYQASPLF</sequence>
<dbReference type="InterPro" id="IPR001138">
    <property type="entry name" value="Zn2Cys6_DnaBD"/>
</dbReference>
<evidence type="ECO:0000313" key="5">
    <source>
        <dbReference type="EMBL" id="WOO82592.1"/>
    </source>
</evidence>
<dbReference type="AlphaFoldDB" id="A0AAF0YAT8"/>
<evidence type="ECO:0000256" key="2">
    <source>
        <dbReference type="ARBA" id="ARBA00023242"/>
    </source>
</evidence>
<feature type="domain" description="Xylanolytic transcriptional activator regulatory" evidence="4">
    <location>
        <begin position="530"/>
        <end position="703"/>
    </location>
</feature>
<gene>
    <name evidence="5" type="ORF">LOC62_04G006074</name>
</gene>
<dbReference type="GO" id="GO:0000981">
    <property type="term" value="F:DNA-binding transcription factor activity, RNA polymerase II-specific"/>
    <property type="evidence" value="ECO:0007669"/>
    <property type="project" value="InterPro"/>
</dbReference>
<comment type="subcellular location">
    <subcellularLocation>
        <location evidence="1">Nucleus</location>
    </subcellularLocation>
</comment>
<dbReference type="Proteomes" id="UP000827549">
    <property type="component" value="Chromosome 4"/>
</dbReference>
<dbReference type="GO" id="GO:0006351">
    <property type="term" value="P:DNA-templated transcription"/>
    <property type="evidence" value="ECO:0007669"/>
    <property type="project" value="InterPro"/>
</dbReference>
<feature type="compositionally biased region" description="Polar residues" evidence="3">
    <location>
        <begin position="194"/>
        <end position="215"/>
    </location>
</feature>
<dbReference type="RefSeq" id="XP_062628624.1">
    <property type="nucleotide sequence ID" value="XM_062772640.1"/>
</dbReference>
<dbReference type="GeneID" id="87809301"/>
<feature type="compositionally biased region" description="Low complexity" evidence="3">
    <location>
        <begin position="216"/>
        <end position="233"/>
    </location>
</feature>
<feature type="region of interest" description="Disordered" evidence="3">
    <location>
        <begin position="980"/>
        <end position="1074"/>
    </location>
</feature>
<reference evidence="5" key="1">
    <citation type="submission" date="2023-10" db="EMBL/GenBank/DDBJ databases">
        <authorList>
            <person name="Noh H."/>
        </authorList>
    </citation>
    <scope>NUCLEOTIDE SEQUENCE</scope>
    <source>
        <strain evidence="5">DUCC4014</strain>
    </source>
</reference>
<name>A0AAF0YAT8_9TREE</name>
<organism evidence="5 6">
    <name type="scientific">Vanrija pseudolonga</name>
    <dbReference type="NCBI Taxonomy" id="143232"/>
    <lineage>
        <taxon>Eukaryota</taxon>
        <taxon>Fungi</taxon>
        <taxon>Dikarya</taxon>
        <taxon>Basidiomycota</taxon>
        <taxon>Agaricomycotina</taxon>
        <taxon>Tremellomycetes</taxon>
        <taxon>Trichosporonales</taxon>
        <taxon>Trichosporonaceae</taxon>
        <taxon>Vanrija</taxon>
    </lineage>
</organism>
<evidence type="ECO:0000259" key="4">
    <source>
        <dbReference type="Pfam" id="PF04082"/>
    </source>
</evidence>
<accession>A0AAF0YAT8</accession>
<feature type="region of interest" description="Disordered" evidence="3">
    <location>
        <begin position="1212"/>
        <end position="1246"/>
    </location>
</feature>
<dbReference type="Pfam" id="PF04082">
    <property type="entry name" value="Fungal_trans"/>
    <property type="match status" value="1"/>
</dbReference>
<feature type="compositionally biased region" description="Low complexity" evidence="3">
    <location>
        <begin position="984"/>
        <end position="1023"/>
    </location>
</feature>
<evidence type="ECO:0000313" key="6">
    <source>
        <dbReference type="Proteomes" id="UP000827549"/>
    </source>
</evidence>
<proteinExistence type="predicted"/>
<feature type="compositionally biased region" description="Low complexity" evidence="3">
    <location>
        <begin position="70"/>
        <end position="101"/>
    </location>
</feature>
<dbReference type="EMBL" id="CP086717">
    <property type="protein sequence ID" value="WOO82592.1"/>
    <property type="molecule type" value="Genomic_DNA"/>
</dbReference>
<feature type="compositionally biased region" description="Low complexity" evidence="3">
    <location>
        <begin position="312"/>
        <end position="329"/>
    </location>
</feature>
<dbReference type="InterPro" id="IPR050613">
    <property type="entry name" value="Sec_Metabolite_Reg"/>
</dbReference>
<feature type="region of interest" description="Disordered" evidence="3">
    <location>
        <begin position="421"/>
        <end position="467"/>
    </location>
</feature>
<dbReference type="InterPro" id="IPR007219">
    <property type="entry name" value="XnlR_reg_dom"/>
</dbReference>
<evidence type="ECO:0000256" key="3">
    <source>
        <dbReference type="SAM" id="MobiDB-lite"/>
    </source>
</evidence>
<feature type="compositionally biased region" description="Low complexity" evidence="3">
    <location>
        <begin position="29"/>
        <end position="49"/>
    </location>
</feature>
<feature type="compositionally biased region" description="Polar residues" evidence="3">
    <location>
        <begin position="60"/>
        <end position="69"/>
    </location>
</feature>
<feature type="compositionally biased region" description="Polar residues" evidence="3">
    <location>
        <begin position="451"/>
        <end position="467"/>
    </location>
</feature>
<dbReference type="GO" id="GO:0005634">
    <property type="term" value="C:nucleus"/>
    <property type="evidence" value="ECO:0007669"/>
    <property type="project" value="UniProtKB-SubCell"/>
</dbReference>
<dbReference type="GO" id="GO:0003677">
    <property type="term" value="F:DNA binding"/>
    <property type="evidence" value="ECO:0007669"/>
    <property type="project" value="InterPro"/>
</dbReference>
<dbReference type="CDD" id="cd12148">
    <property type="entry name" value="fungal_TF_MHR"/>
    <property type="match status" value="1"/>
</dbReference>
<feature type="compositionally biased region" description="Basic and acidic residues" evidence="3">
    <location>
        <begin position="436"/>
        <end position="450"/>
    </location>
</feature>
<feature type="region of interest" description="Disordered" evidence="3">
    <location>
        <begin position="259"/>
        <end position="349"/>
    </location>
</feature>
<protein>
    <recommendedName>
        <fullName evidence="4">Xylanolytic transcriptional activator regulatory domain-containing protein</fullName>
    </recommendedName>
</protein>
<feature type="compositionally biased region" description="Low complexity" evidence="3">
    <location>
        <begin position="292"/>
        <end position="301"/>
    </location>
</feature>
<dbReference type="CDD" id="cd00067">
    <property type="entry name" value="GAL4"/>
    <property type="match status" value="1"/>
</dbReference>
<dbReference type="PANTHER" id="PTHR31001">
    <property type="entry name" value="UNCHARACTERIZED TRANSCRIPTIONAL REGULATORY PROTEIN"/>
    <property type="match status" value="1"/>
</dbReference>
<dbReference type="GO" id="GO:0008270">
    <property type="term" value="F:zinc ion binding"/>
    <property type="evidence" value="ECO:0007669"/>
    <property type="project" value="InterPro"/>
</dbReference>
<feature type="compositionally biased region" description="Gly residues" evidence="3">
    <location>
        <begin position="1220"/>
        <end position="1232"/>
    </location>
</feature>
<feature type="region of interest" description="Disordered" evidence="3">
    <location>
        <begin position="1"/>
        <end position="240"/>
    </location>
</feature>